<accession>A0A481ZCL5</accession>
<sequence>MYFIADNVEDETYEYLKKLCYNNQIFRTNLGNTGSFKFALDLALKNNDEDVIYFVEDDYLHREGSEKVLLEGFEKADYVSMYDHPDKYMSPSPNPFVKNGSELSRVFLTKSTHWKKTNSTCMTFASKVKTLKEDYKVFIDLWHSFRIFTHLNNEKGRTLITPIPGYSSHCMTEFLAPLIDWELEIGF</sequence>
<dbReference type="EMBL" id="MK500602">
    <property type="protein sequence ID" value="QBK93664.1"/>
    <property type="molecule type" value="Genomic_DNA"/>
</dbReference>
<protein>
    <submittedName>
        <fullName evidence="1">Uncharacterized protein</fullName>
    </submittedName>
</protein>
<reference evidence="1" key="1">
    <citation type="journal article" date="2019" name="MBio">
        <title>Virus Genomes from Deep Sea Sediments Expand the Ocean Megavirome and Support Independent Origins of Viral Gigantism.</title>
        <authorList>
            <person name="Backstrom D."/>
            <person name="Yutin N."/>
            <person name="Jorgensen S.L."/>
            <person name="Dharamshi J."/>
            <person name="Homa F."/>
            <person name="Zaremba-Niedwiedzka K."/>
            <person name="Spang A."/>
            <person name="Wolf Y.I."/>
            <person name="Koonin E.V."/>
            <person name="Ettema T.J."/>
        </authorList>
    </citation>
    <scope>NUCLEOTIDE SEQUENCE</scope>
</reference>
<dbReference type="SUPFAM" id="SSF53448">
    <property type="entry name" value="Nucleotide-diphospho-sugar transferases"/>
    <property type="match status" value="1"/>
</dbReference>
<dbReference type="InterPro" id="IPR029044">
    <property type="entry name" value="Nucleotide-diphossugar_trans"/>
</dbReference>
<proteinExistence type="predicted"/>
<evidence type="ECO:0000313" key="1">
    <source>
        <dbReference type="EMBL" id="QBK93664.1"/>
    </source>
</evidence>
<organism evidence="1">
    <name type="scientific">Pithovirus LCPAC404</name>
    <dbReference type="NCBI Taxonomy" id="2506597"/>
    <lineage>
        <taxon>Viruses</taxon>
        <taxon>Pithoviruses</taxon>
    </lineage>
</organism>
<name>A0A481ZCL5_9VIRU</name>
<gene>
    <name evidence="1" type="ORF">LCPAC404_03680</name>
</gene>